<reference evidence="1" key="1">
    <citation type="submission" date="2022-08" db="EMBL/GenBank/DDBJ databases">
        <authorList>
            <person name="Kallberg Y."/>
            <person name="Tangrot J."/>
            <person name="Rosling A."/>
        </authorList>
    </citation>
    <scope>NUCLEOTIDE SEQUENCE</scope>
    <source>
        <strain evidence="1">Wild A</strain>
    </source>
</reference>
<proteinExistence type="predicted"/>
<evidence type="ECO:0000313" key="2">
    <source>
        <dbReference type="Proteomes" id="UP001153678"/>
    </source>
</evidence>
<name>A0A9W4TAM8_9GLOM</name>
<organism evidence="1 2">
    <name type="scientific">Funneliformis geosporum</name>
    <dbReference type="NCBI Taxonomy" id="1117311"/>
    <lineage>
        <taxon>Eukaryota</taxon>
        <taxon>Fungi</taxon>
        <taxon>Fungi incertae sedis</taxon>
        <taxon>Mucoromycota</taxon>
        <taxon>Glomeromycotina</taxon>
        <taxon>Glomeromycetes</taxon>
        <taxon>Glomerales</taxon>
        <taxon>Glomeraceae</taxon>
        <taxon>Funneliformis</taxon>
    </lineage>
</organism>
<accession>A0A9W4TAM8</accession>
<evidence type="ECO:0000313" key="1">
    <source>
        <dbReference type="EMBL" id="CAI2199092.1"/>
    </source>
</evidence>
<sequence>VHDTELLDEIYNDYMEDKEIFLKYGSELLMSAIRIQASNLIDKIYNECLDLFIMDLENNKAYLSIISKSMPLLENHYPEYITRYSSDTNMIIDSPEYKIEQLSTSHLNPFFNIGIINLTPSIAWTKYTNLVNSYSDSN</sequence>
<comment type="caution">
    <text evidence="1">The sequence shown here is derived from an EMBL/GenBank/DDBJ whole genome shotgun (WGS) entry which is preliminary data.</text>
</comment>
<dbReference type="Proteomes" id="UP001153678">
    <property type="component" value="Unassembled WGS sequence"/>
</dbReference>
<protein>
    <submittedName>
        <fullName evidence="1">9126_t:CDS:1</fullName>
    </submittedName>
</protein>
<keyword evidence="2" id="KW-1185">Reference proteome</keyword>
<gene>
    <name evidence="1" type="ORF">FWILDA_LOCUS18900</name>
</gene>
<dbReference type="EMBL" id="CAMKVN010020269">
    <property type="protein sequence ID" value="CAI2199092.1"/>
    <property type="molecule type" value="Genomic_DNA"/>
</dbReference>
<feature type="non-terminal residue" evidence="1">
    <location>
        <position position="138"/>
    </location>
</feature>
<dbReference type="OrthoDB" id="2426767at2759"/>
<dbReference type="AlphaFoldDB" id="A0A9W4TAM8"/>
<feature type="non-terminal residue" evidence="1">
    <location>
        <position position="1"/>
    </location>
</feature>